<dbReference type="EMBL" id="JACCFS010000001">
    <property type="protein sequence ID" value="NYJ33262.1"/>
    <property type="molecule type" value="Genomic_DNA"/>
</dbReference>
<keyword evidence="2" id="KW-0282">Flagellum</keyword>
<evidence type="ECO:0000313" key="2">
    <source>
        <dbReference type="EMBL" id="NYJ33262.1"/>
    </source>
</evidence>
<name>A0A7Z0EJH4_9ACTN</name>
<keyword evidence="3" id="KW-1185">Reference proteome</keyword>
<keyword evidence="2" id="KW-0966">Cell projection</keyword>
<dbReference type="AlphaFoldDB" id="A0A7Z0EJH4"/>
<proteinExistence type="predicted"/>
<feature type="transmembrane region" description="Helical" evidence="1">
    <location>
        <begin position="6"/>
        <end position="25"/>
    </location>
</feature>
<dbReference type="RefSeq" id="WP_179821386.1">
    <property type="nucleotide sequence ID" value="NZ_JACCFS010000001.1"/>
</dbReference>
<evidence type="ECO:0000256" key="1">
    <source>
        <dbReference type="SAM" id="Phobius"/>
    </source>
</evidence>
<keyword evidence="1" id="KW-0472">Membrane</keyword>
<dbReference type="Proteomes" id="UP000572051">
    <property type="component" value="Unassembled WGS sequence"/>
</dbReference>
<accession>A0A7Z0EJH4</accession>
<comment type="caution">
    <text evidence="2">The sequence shown here is derived from an EMBL/GenBank/DDBJ whole genome shotgun (WGS) entry which is preliminary data.</text>
</comment>
<gene>
    <name evidence="2" type="ORF">HNR10_001143</name>
</gene>
<keyword evidence="1" id="KW-1133">Transmembrane helix</keyword>
<evidence type="ECO:0000313" key="3">
    <source>
        <dbReference type="Proteomes" id="UP000572051"/>
    </source>
</evidence>
<reference evidence="2 3" key="1">
    <citation type="submission" date="2020-07" db="EMBL/GenBank/DDBJ databases">
        <title>Sequencing the genomes of 1000 actinobacteria strains.</title>
        <authorList>
            <person name="Klenk H.-P."/>
        </authorList>
    </citation>
    <scope>NUCLEOTIDE SEQUENCE [LARGE SCALE GENOMIC DNA]</scope>
    <source>
        <strain evidence="2 3">DSM 44442</strain>
    </source>
</reference>
<keyword evidence="1" id="KW-0812">Transmembrane</keyword>
<sequence length="53" mass="5581">MDHQLWGLFFIVLAGFLAGGTYALWKTNRVLAVALGGCTALAVAAGVLRLGYL</sequence>
<protein>
    <submittedName>
        <fullName evidence="2">Flagellar motor component MotA</fullName>
    </submittedName>
</protein>
<organism evidence="2 3">
    <name type="scientific">Nocardiopsis aegyptia</name>
    <dbReference type="NCBI Taxonomy" id="220378"/>
    <lineage>
        <taxon>Bacteria</taxon>
        <taxon>Bacillati</taxon>
        <taxon>Actinomycetota</taxon>
        <taxon>Actinomycetes</taxon>
        <taxon>Streptosporangiales</taxon>
        <taxon>Nocardiopsidaceae</taxon>
        <taxon>Nocardiopsis</taxon>
    </lineage>
</organism>
<feature type="transmembrane region" description="Helical" evidence="1">
    <location>
        <begin position="32"/>
        <end position="52"/>
    </location>
</feature>
<keyword evidence="2" id="KW-0969">Cilium</keyword>